<dbReference type="AlphaFoldDB" id="A0A163GTY1"/>
<gene>
    <name evidence="2" type="ORF">AWU65_03970</name>
</gene>
<organism evidence="2 3">
    <name type="scientific">Paenibacillus glucanolyticus</name>
    <dbReference type="NCBI Taxonomy" id="59843"/>
    <lineage>
        <taxon>Bacteria</taxon>
        <taxon>Bacillati</taxon>
        <taxon>Bacillota</taxon>
        <taxon>Bacilli</taxon>
        <taxon>Bacillales</taxon>
        <taxon>Paenibacillaceae</taxon>
        <taxon>Paenibacillus</taxon>
    </lineage>
</organism>
<name>A0A163GTY1_9BACL</name>
<evidence type="ECO:0000313" key="2">
    <source>
        <dbReference type="EMBL" id="KZS45149.1"/>
    </source>
</evidence>
<keyword evidence="1" id="KW-0472">Membrane</keyword>
<evidence type="ECO:0000313" key="3">
    <source>
        <dbReference type="Proteomes" id="UP000076796"/>
    </source>
</evidence>
<keyword evidence="3" id="KW-1185">Reference proteome</keyword>
<dbReference type="RefSeq" id="WP_063477652.1">
    <property type="nucleotide sequence ID" value="NZ_JBCMWP010000019.1"/>
</dbReference>
<dbReference type="Proteomes" id="UP000076796">
    <property type="component" value="Unassembled WGS sequence"/>
</dbReference>
<keyword evidence="1" id="KW-0812">Transmembrane</keyword>
<evidence type="ECO:0000256" key="1">
    <source>
        <dbReference type="SAM" id="Phobius"/>
    </source>
</evidence>
<dbReference type="EMBL" id="LWMH01000001">
    <property type="protein sequence ID" value="KZS45149.1"/>
    <property type="molecule type" value="Genomic_DNA"/>
</dbReference>
<reference evidence="2" key="1">
    <citation type="journal article" date="2016" name="Genome Announc.">
        <title>Draft genomes of two strains of Paenibacillus glucanolyticus with capability to degrade lignocellulose.</title>
        <authorList>
            <person name="Mathews S.L."/>
            <person name="Pawlak J."/>
            <person name="Grunden A.M."/>
        </authorList>
    </citation>
    <scope>NUCLEOTIDE SEQUENCE [LARGE SCALE GENOMIC DNA]</scope>
    <source>
        <strain evidence="2">SLM1</strain>
    </source>
</reference>
<feature type="transmembrane region" description="Helical" evidence="1">
    <location>
        <begin position="53"/>
        <end position="76"/>
    </location>
</feature>
<feature type="transmembrane region" description="Helical" evidence="1">
    <location>
        <begin position="20"/>
        <end position="41"/>
    </location>
</feature>
<keyword evidence="1" id="KW-1133">Transmembrane helix</keyword>
<protein>
    <submittedName>
        <fullName evidence="2">Uncharacterized protein</fullName>
    </submittedName>
</protein>
<accession>A0A163GTY1</accession>
<sequence length="181" mass="20746">MTKEQLISLYPGDVPPDIPIWIKLILVLFGLIVGSILIYKFDTESIRERIKWVLYIYLGALLIGSLVLSDLVSYIIETSNSKKWEVQKKVWEETHVPDFINNLPEKSLHVLDIVSEARETIVKVEDDKAELQSLVVDKIRVSKDDKTTLTVKDVRGMSMYGIQDGYYHIELTAPAEELIKK</sequence>
<comment type="caution">
    <text evidence="2">The sequence shown here is derived from an EMBL/GenBank/DDBJ whole genome shotgun (WGS) entry which is preliminary data.</text>
</comment>
<proteinExistence type="predicted"/>